<dbReference type="InterPro" id="IPR006671">
    <property type="entry name" value="Cyclin_N"/>
</dbReference>
<feature type="domain" description="Cyclin N-terminal" evidence="1">
    <location>
        <begin position="5"/>
        <end position="124"/>
    </location>
</feature>
<dbReference type="AlphaFoldDB" id="M7NW44"/>
<dbReference type="GO" id="GO:0016538">
    <property type="term" value="F:cyclin-dependent protein serine/threonine kinase regulator activity"/>
    <property type="evidence" value="ECO:0007669"/>
    <property type="project" value="InterPro"/>
</dbReference>
<dbReference type="STRING" id="1069680.M7NW44"/>
<gene>
    <name evidence="2" type="ORF">PNEG_00538</name>
</gene>
<protein>
    <recommendedName>
        <fullName evidence="1">Cyclin N-terminal domain-containing protein</fullName>
    </recommendedName>
</protein>
<evidence type="ECO:0000313" key="3">
    <source>
        <dbReference type="Proteomes" id="UP000011958"/>
    </source>
</evidence>
<dbReference type="HOGENOM" id="CLU_080196_0_0_1"/>
<dbReference type="InterPro" id="IPR048055">
    <property type="entry name" value="Cyclin-Q_first_cyclin_box"/>
</dbReference>
<dbReference type="eggNOG" id="ENOG502S59S">
    <property type="taxonomic scope" value="Eukaryota"/>
</dbReference>
<dbReference type="GeneID" id="19894236"/>
<accession>M7NW44</accession>
<dbReference type="OrthoDB" id="25002at2759"/>
<dbReference type="EMBL" id="AFWA02000001">
    <property type="protein sequence ID" value="EMR11527.1"/>
    <property type="molecule type" value="Genomic_DNA"/>
</dbReference>
<dbReference type="PANTHER" id="PTHR10026">
    <property type="entry name" value="CYCLIN"/>
    <property type="match status" value="1"/>
</dbReference>
<dbReference type="RefSeq" id="XP_007872428.1">
    <property type="nucleotide sequence ID" value="XM_007874237.1"/>
</dbReference>
<dbReference type="InterPro" id="IPR036915">
    <property type="entry name" value="Cyclin-like_sf"/>
</dbReference>
<proteinExistence type="predicted"/>
<dbReference type="Pfam" id="PF00134">
    <property type="entry name" value="Cyclin_N"/>
    <property type="match status" value="1"/>
</dbReference>
<organism evidence="2 3">
    <name type="scientific">Pneumocystis murina (strain B123)</name>
    <name type="common">Mouse pneumocystis pneumonia agent</name>
    <name type="synonym">Pneumocystis carinii f. sp. muris</name>
    <dbReference type="NCBI Taxonomy" id="1069680"/>
    <lineage>
        <taxon>Eukaryota</taxon>
        <taxon>Fungi</taxon>
        <taxon>Dikarya</taxon>
        <taxon>Ascomycota</taxon>
        <taxon>Taphrinomycotina</taxon>
        <taxon>Pneumocystomycetes</taxon>
        <taxon>Pneumocystaceae</taxon>
        <taxon>Pneumocystis</taxon>
    </lineage>
</organism>
<dbReference type="Gene3D" id="1.10.472.10">
    <property type="entry name" value="Cyclin-like"/>
    <property type="match status" value="1"/>
</dbReference>
<comment type="caution">
    <text evidence="2">The sequence shown here is derived from an EMBL/GenBank/DDBJ whole genome shotgun (WGS) entry which is preliminary data.</text>
</comment>
<dbReference type="CDD" id="cd20534">
    <property type="entry name" value="CYCLIN_CCNM_CCNQ_rpt1"/>
    <property type="match status" value="1"/>
</dbReference>
<evidence type="ECO:0000259" key="1">
    <source>
        <dbReference type="Pfam" id="PF00134"/>
    </source>
</evidence>
<evidence type="ECO:0000313" key="2">
    <source>
        <dbReference type="EMBL" id="EMR11527.1"/>
    </source>
</evidence>
<dbReference type="VEuPathDB" id="FungiDB:PNEG_00538"/>
<dbReference type="InterPro" id="IPR043198">
    <property type="entry name" value="Cyclin/Ssn8"/>
</dbReference>
<dbReference type="OMA" id="WASEESC"/>
<sequence length="263" mass="30950">MAEDIRIPFYPFFILLSSILRLPEETTMLASIYYHKYYRWLEKVNEDNLLRLLDDYTLAIASLSLASKATEQFRRMREFLIPAYSILNPTKPRLTFPSEIYDSLRDSIVNAELLLLRIVKFDLRIILPFSYLEKALNLTLTTWEAEITESTLHRDACLMNTALGRYARCCIMDAMSDYRLSTLYDPQTLSSACLWYVLRDFKIFPEEKFIPWVISVTGNTQIREDIQDAVDDLIQLDLKRCVRRGSSDLQMNISKRQYYDIQD</sequence>
<dbReference type="SUPFAM" id="SSF47954">
    <property type="entry name" value="Cyclin-like"/>
    <property type="match status" value="1"/>
</dbReference>
<name>M7NW44_PNEMU</name>
<dbReference type="Proteomes" id="UP000011958">
    <property type="component" value="Unassembled WGS sequence"/>
</dbReference>
<keyword evidence="3" id="KW-1185">Reference proteome</keyword>
<dbReference type="GO" id="GO:0006357">
    <property type="term" value="P:regulation of transcription by RNA polymerase II"/>
    <property type="evidence" value="ECO:0007669"/>
    <property type="project" value="InterPro"/>
</dbReference>
<reference evidence="3" key="1">
    <citation type="journal article" date="2016" name="Nat. Commun.">
        <title>Genome analysis of three Pneumocystis species reveals adaptation mechanisms to life exclusively in mammalian hosts.</title>
        <authorList>
            <person name="Ma L."/>
            <person name="Chen Z."/>
            <person name="Huang D.W."/>
            <person name="Kutty G."/>
            <person name="Ishihara M."/>
            <person name="Wang H."/>
            <person name="Abouelleil A."/>
            <person name="Bishop L."/>
            <person name="Davey E."/>
            <person name="Deng R."/>
            <person name="Deng X."/>
            <person name="Fan L."/>
            <person name="Fantoni G."/>
            <person name="Fitzgerald M."/>
            <person name="Gogineni E."/>
            <person name="Goldberg J.M."/>
            <person name="Handley G."/>
            <person name="Hu X."/>
            <person name="Huber C."/>
            <person name="Jiao X."/>
            <person name="Jones K."/>
            <person name="Levin J.Z."/>
            <person name="Liu Y."/>
            <person name="Macdonald P."/>
            <person name="Melnikov A."/>
            <person name="Raley C."/>
            <person name="Sassi M."/>
            <person name="Sherman B.T."/>
            <person name="Song X."/>
            <person name="Sykes S."/>
            <person name="Tran B."/>
            <person name="Walsh L."/>
            <person name="Xia Y."/>
            <person name="Yang J."/>
            <person name="Young S."/>
            <person name="Zeng Q."/>
            <person name="Zheng X."/>
            <person name="Stephens R."/>
            <person name="Nusbaum C."/>
            <person name="Birren B.W."/>
            <person name="Azadi P."/>
            <person name="Lempicki R.A."/>
            <person name="Cuomo C.A."/>
            <person name="Kovacs J.A."/>
        </authorList>
    </citation>
    <scope>NUCLEOTIDE SEQUENCE [LARGE SCALE GENOMIC DNA]</scope>
    <source>
        <strain evidence="3">B123</strain>
    </source>
</reference>